<keyword evidence="3" id="KW-1185">Reference proteome</keyword>
<organism evidence="2 3">
    <name type="scientific">Clostridium argentinense CDC 2741</name>
    <dbReference type="NCBI Taxonomy" id="1418104"/>
    <lineage>
        <taxon>Bacteria</taxon>
        <taxon>Bacillati</taxon>
        <taxon>Bacillota</taxon>
        <taxon>Clostridia</taxon>
        <taxon>Eubacteriales</taxon>
        <taxon>Clostridiaceae</taxon>
        <taxon>Clostridium</taxon>
    </lineage>
</organism>
<dbReference type="Proteomes" id="UP000031366">
    <property type="component" value="Unassembled WGS sequence"/>
</dbReference>
<dbReference type="EMBL" id="AYSO01000020">
    <property type="protein sequence ID" value="KIE44780.1"/>
    <property type="molecule type" value="Genomic_DNA"/>
</dbReference>
<sequence length="163" mass="18791">MASLIYVYSNNCNGRKVEGLLEKNLSAVEIVSQIRSSHEYKVTDLDYYYEFFGGLSKSIEITKGKKAEIYISDTTGEKVETDSIDKSIERGGRTRLLNPKWIDGMLQHKYHGVQKISERFENILGLAATTNRVNNWIFSSMQEVYINNNEMKKVLIENNKWPI</sequence>
<feature type="domain" description="CobN/magnesium chelatase" evidence="1">
    <location>
        <begin position="5"/>
        <end position="161"/>
    </location>
</feature>
<gene>
    <name evidence="2" type="ORF">U732_472</name>
</gene>
<dbReference type="STRING" id="29341.RSJ17_05165"/>
<protein>
    <submittedName>
        <fullName evidence="2">CobN/Magnesium Chelatase family protein</fullName>
    </submittedName>
</protein>
<evidence type="ECO:0000313" key="2">
    <source>
        <dbReference type="EMBL" id="KIE44780.1"/>
    </source>
</evidence>
<dbReference type="AlphaFoldDB" id="A0A0C1UB24"/>
<name>A0A0C1UB24_9CLOT</name>
<comment type="caution">
    <text evidence="2">The sequence shown here is derived from an EMBL/GenBank/DDBJ whole genome shotgun (WGS) entry which is preliminary data.</text>
</comment>
<accession>A0A0C1UB24</accession>
<dbReference type="PANTHER" id="PTHR44119">
    <property type="entry name" value="MAGNESIUM-CHELATASE SUBUNIT CHLH, CHLOROPLASTIC"/>
    <property type="match status" value="1"/>
</dbReference>
<proteinExistence type="predicted"/>
<dbReference type="Pfam" id="PF02514">
    <property type="entry name" value="CobN-Mg_chel"/>
    <property type="match status" value="1"/>
</dbReference>
<reference evidence="2 3" key="1">
    <citation type="journal article" date="2015" name="Infect. Genet. Evol.">
        <title>Genomic sequences of six botulinum neurotoxin-producing strains representing three clostridial species illustrate the mobility and diversity of botulinum neurotoxin genes.</title>
        <authorList>
            <person name="Smith T.J."/>
            <person name="Hill K.K."/>
            <person name="Xie G."/>
            <person name="Foley B.T."/>
            <person name="Williamson C.H."/>
            <person name="Foster J.T."/>
            <person name="Johnson S.L."/>
            <person name="Chertkov O."/>
            <person name="Teshima H."/>
            <person name="Gibbons H.S."/>
            <person name="Johnsky L.A."/>
            <person name="Karavis M.A."/>
            <person name="Smith L.A."/>
        </authorList>
    </citation>
    <scope>NUCLEOTIDE SEQUENCE [LARGE SCALE GENOMIC DNA]</scope>
    <source>
        <strain evidence="2 3">CDC 2741</strain>
    </source>
</reference>
<dbReference type="PANTHER" id="PTHR44119:SF1">
    <property type="entry name" value="MAGNESIUM-CHELATASE SUBUNIT CHLH, CHLOROPLASTIC"/>
    <property type="match status" value="1"/>
</dbReference>
<dbReference type="InterPro" id="IPR003672">
    <property type="entry name" value="CobN/Mg_chltase"/>
</dbReference>
<evidence type="ECO:0000259" key="1">
    <source>
        <dbReference type="Pfam" id="PF02514"/>
    </source>
</evidence>
<evidence type="ECO:0000313" key="3">
    <source>
        <dbReference type="Proteomes" id="UP000031366"/>
    </source>
</evidence>